<feature type="repeat" description="TPR" evidence="3">
    <location>
        <begin position="174"/>
        <end position="207"/>
    </location>
</feature>
<accession>A0A8J6N202</accession>
<dbReference type="SUPFAM" id="SSF48452">
    <property type="entry name" value="TPR-like"/>
    <property type="match status" value="2"/>
</dbReference>
<reference evidence="4 5" key="1">
    <citation type="submission" date="2020-08" db="EMBL/GenBank/DDBJ databases">
        <title>Bridging the membrane lipid divide: bacteria of the FCB group superphylum have the potential to synthesize archaeal ether lipids.</title>
        <authorList>
            <person name="Villanueva L."/>
            <person name="Von Meijenfeldt F.A.B."/>
            <person name="Westbye A.B."/>
            <person name="Yadav S."/>
            <person name="Hopmans E.C."/>
            <person name="Dutilh B.E."/>
            <person name="Sinninghe Damste J.S."/>
        </authorList>
    </citation>
    <scope>NUCLEOTIDE SEQUENCE [LARGE SCALE GENOMIC DNA]</scope>
    <source>
        <strain evidence="4">NIOZ-UU27</strain>
    </source>
</reference>
<organism evidence="4 5">
    <name type="scientific">Candidatus Desulfacyla euxinica</name>
    <dbReference type="NCBI Taxonomy" id="2841693"/>
    <lineage>
        <taxon>Bacteria</taxon>
        <taxon>Deltaproteobacteria</taxon>
        <taxon>Candidatus Desulfacyla</taxon>
    </lineage>
</organism>
<keyword evidence="1" id="KW-0677">Repeat</keyword>
<feature type="repeat" description="TPR" evidence="3">
    <location>
        <begin position="541"/>
        <end position="574"/>
    </location>
</feature>
<feature type="repeat" description="TPR" evidence="3">
    <location>
        <begin position="209"/>
        <end position="242"/>
    </location>
</feature>
<dbReference type="Pfam" id="PF14559">
    <property type="entry name" value="TPR_19"/>
    <property type="match status" value="2"/>
</dbReference>
<protein>
    <submittedName>
        <fullName evidence="4">Tetratricopeptide repeat protein</fullName>
    </submittedName>
</protein>
<feature type="repeat" description="TPR" evidence="3">
    <location>
        <begin position="575"/>
        <end position="608"/>
    </location>
</feature>
<evidence type="ECO:0000313" key="5">
    <source>
        <dbReference type="Proteomes" id="UP000650524"/>
    </source>
</evidence>
<feature type="non-terminal residue" evidence="4">
    <location>
        <position position="1"/>
    </location>
</feature>
<dbReference type="Pfam" id="PF13181">
    <property type="entry name" value="TPR_8"/>
    <property type="match status" value="2"/>
</dbReference>
<dbReference type="AlphaFoldDB" id="A0A8J6N202"/>
<dbReference type="PROSITE" id="PS50293">
    <property type="entry name" value="TPR_REGION"/>
    <property type="match status" value="1"/>
</dbReference>
<feature type="repeat" description="TPR" evidence="3">
    <location>
        <begin position="140"/>
        <end position="173"/>
    </location>
</feature>
<dbReference type="Proteomes" id="UP000650524">
    <property type="component" value="Unassembled WGS sequence"/>
</dbReference>
<evidence type="ECO:0000313" key="4">
    <source>
        <dbReference type="EMBL" id="MBC8177989.1"/>
    </source>
</evidence>
<keyword evidence="2 3" id="KW-0802">TPR repeat</keyword>
<dbReference type="PANTHER" id="PTHR44943">
    <property type="entry name" value="CELLULOSE SYNTHASE OPERON PROTEIN C"/>
    <property type="match status" value="1"/>
</dbReference>
<evidence type="ECO:0000256" key="1">
    <source>
        <dbReference type="ARBA" id="ARBA00022737"/>
    </source>
</evidence>
<dbReference type="EMBL" id="JACNJD010000248">
    <property type="protein sequence ID" value="MBC8177989.1"/>
    <property type="molecule type" value="Genomic_DNA"/>
</dbReference>
<dbReference type="Gene3D" id="3.40.50.10070">
    <property type="entry name" value="TolB, N-terminal domain"/>
    <property type="match status" value="1"/>
</dbReference>
<dbReference type="InterPro" id="IPR019734">
    <property type="entry name" value="TPR_rpt"/>
</dbReference>
<comment type="caution">
    <text evidence="4">The sequence shown here is derived from an EMBL/GenBank/DDBJ whole genome shotgun (WGS) entry which is preliminary data.</text>
</comment>
<dbReference type="SMART" id="SM00028">
    <property type="entry name" value="TPR"/>
    <property type="match status" value="6"/>
</dbReference>
<dbReference type="InterPro" id="IPR051685">
    <property type="entry name" value="Ycf3/AcsC/BcsC/TPR_MFPF"/>
</dbReference>
<dbReference type="Gene3D" id="1.25.40.10">
    <property type="entry name" value="Tetratricopeptide repeat domain"/>
    <property type="match status" value="2"/>
</dbReference>
<proteinExistence type="predicted"/>
<sequence length="707" mass="79161">LIDALKGTHLWAEKYDRDQKDIFAIQDDITREIIEALQVKLTEGEQARIWSRGTENTKAHEKALESLEHFRRFNPDNVILCRKKAEEALALDPNYPFAVALLAWSHLIEVWNGWSKSPGESMKKAVELAKKTVELDDNYEGGHAILGSVYLIQKQWEKAVEEGERAVELSPSGADANGILGITLSYVGRPKEAISLLEKAIRLNPSSPNWLYHNLGRAQILVGNYREAITSFKRVIEKNPKHIPASFFLIVAYSLSNQDKEAKIQVEEYLKQRPSANIESWKKRSTFKNETDTDLFVNALRKAGFPETPPLPVPEKPSIAVLPFANISGDPKEDYLSDGITEQIITALSKTPKLFVIARNSVFTYKGKPVMVQQVGKDLGVRYVLEGSVQKSGDRIRITAQLIDAKTGNHLWAEKFDRDLKDIFAIQDEITKKIITSVHVKLTEGEQGRLYAKGTANLDAYLKASEASWYLRQSTKEGLLKAKQLAEDAIALDPNYPSAYNTLGMFYGISIWLGMSKSPADSLKRAIELSQKAIALDKSFAAAHVALGYWLTMARQYDKAISEGERAMALEPGSADVIQNYAMILTYAGRFEEAIPLFREALRLNPMPTNSYYRHFGLTLREAGHYEEAIAVTRKAIDREPNDLLANVGMTVHYTYAGRMEQARMAAKEVLRINAAFSADKFGKVIPMKDPAVTVRIVEALKKAGLK</sequence>
<dbReference type="PROSITE" id="PS50005">
    <property type="entry name" value="TPR"/>
    <property type="match status" value="6"/>
</dbReference>
<gene>
    <name evidence="4" type="ORF">H8E19_11345</name>
</gene>
<dbReference type="InterPro" id="IPR011990">
    <property type="entry name" value="TPR-like_helical_dom_sf"/>
</dbReference>
<evidence type="ECO:0000256" key="3">
    <source>
        <dbReference type="PROSITE-ProRule" id="PRU00339"/>
    </source>
</evidence>
<name>A0A8J6N202_9DELT</name>
<dbReference type="PANTHER" id="PTHR44943:SF8">
    <property type="entry name" value="TPR REPEAT-CONTAINING PROTEIN MJ0263"/>
    <property type="match status" value="1"/>
</dbReference>
<feature type="repeat" description="TPR" evidence="3">
    <location>
        <begin position="610"/>
        <end position="643"/>
    </location>
</feature>
<evidence type="ECO:0000256" key="2">
    <source>
        <dbReference type="ARBA" id="ARBA00022803"/>
    </source>
</evidence>